<dbReference type="Pfam" id="PF00520">
    <property type="entry name" value="Ion_trans"/>
    <property type="match status" value="1"/>
</dbReference>
<feature type="transmembrane region" description="Helical" evidence="12">
    <location>
        <begin position="1384"/>
        <end position="1405"/>
    </location>
</feature>
<evidence type="ECO:0000256" key="1">
    <source>
        <dbReference type="ARBA" id="ARBA00004141"/>
    </source>
</evidence>
<feature type="transmembrane region" description="Helical" evidence="12">
    <location>
        <begin position="1237"/>
        <end position="1257"/>
    </location>
</feature>
<keyword evidence="8" id="KW-0406">Ion transport</keyword>
<dbReference type="InterPro" id="IPR005821">
    <property type="entry name" value="Ion_trans_dom"/>
</dbReference>
<reference evidence="15" key="1">
    <citation type="submission" date="2023-10" db="EMBL/GenBank/DDBJ databases">
        <authorList>
            <person name="Chen Y."/>
            <person name="Shah S."/>
            <person name="Dougan E. K."/>
            <person name="Thang M."/>
            <person name="Chan C."/>
        </authorList>
    </citation>
    <scope>NUCLEOTIDE SEQUENCE [LARGE SCALE GENOMIC DNA]</scope>
</reference>
<feature type="region of interest" description="Disordered" evidence="11">
    <location>
        <begin position="42"/>
        <end position="67"/>
    </location>
</feature>
<feature type="transmembrane region" description="Helical" evidence="12">
    <location>
        <begin position="967"/>
        <end position="989"/>
    </location>
</feature>
<feature type="transmembrane region" description="Helical" evidence="12">
    <location>
        <begin position="833"/>
        <end position="851"/>
    </location>
</feature>
<keyword evidence="4 12" id="KW-0812">Transmembrane</keyword>
<evidence type="ECO:0000256" key="10">
    <source>
        <dbReference type="ARBA" id="ARBA00023303"/>
    </source>
</evidence>
<evidence type="ECO:0000256" key="2">
    <source>
        <dbReference type="ARBA" id="ARBA00022448"/>
    </source>
</evidence>
<feature type="transmembrane region" description="Helical" evidence="12">
    <location>
        <begin position="683"/>
        <end position="699"/>
    </location>
</feature>
<sequence length="1466" mass="165097">MPRARVLLLLLVLPSPAGAEVGLRPFGGYLVHGGLSDKLHSRDVLDGGVPAPGRTSGQARRQGGGPEGVLLGAVGGAALPSANLEEFEDEPGAVQTVTVLTAGATERDIGPRRKEDGGDEEESADDEDDDGDDDDEWEEPYKLMSRADKVWLQCGWIFIFISIVVGLVLYSFTDDILLYKPVGYSVSEPSGALGSIYEALYGNSTLAQSLNAAIVLLAILNFYTYAEITEVKLELWCMPGGDAKYFGPDEGMDGDNKDFKGGCYGDVWEHAQELQDELGDGWQAKAYGGKLTLNFVVELGSTLFFAAITVLRIAVIHVDPEWQHYGWSAAFRRIATNPNLFLEIIAVSVSICNIGQWWVPGHHQHMNLLWMFFFRALDMMERAGAGLGFSKLRHMLVDDGKLLLTAFMFGLVIWTIMSCLYYLSNRTSTNELAVWEVARYEDRSECQKEDGSDDKDCEGKIMGWKKFESIPSTMWYVLINLCKEHPLADAHVDFWQRLWCIIVCIFAMPLFALPTSVLQYALLKQRSTDDDPSRFSSSVDLDISFFGLQPVYGGLVAGSLSFFSIVSWFFYTARGTNHDSFFLIPVHIGSTALACVDGVVAFIFMLEWADHLRRHGRAYVVTLHACIDLFAWLSAIPHICLFVSGSTPVSDWILALCLIRVFKTERYLHSFRDLRQVAYESRGILVAALFFSAFVWMAYSHGLYVTERYQYDTEMVEIYGSLMRSPWAEVINLHGEWPWADYSIPGKGIATGACLFSIMLFCIPISIIGQGMLRKMIEGHDANDNADFDRRCWQAHWQPQTAGPQRQLYDLFFEQVHLPEGSRPSVPFRLARALSFVAVAASTFIVCVNTVDESEFGGQFGTIFWACYAVDWLIIGFFIAEFAARTVALGWRHPASIFGMLQLFSLFAELWTLKPSLRKEAFHPEYGNGALLEDIIVPMRLLRLFTLEQYIFSFHTLKNVLYLNRKMLARSGSVMVSTWFCHATILYLFEHDFTGDKLQDFRDEINECFEKEESKCKWQTLDTCEDKDAVEECNGDLPMFMRYDSVLRGLQYSIVHLFGDYPETDYTFYAKVIHFMGIMFGIAIIASFIGTFTGGVTSYIREERHAKMTQLKQKQVMASIKVARAIQRNYRAKKKAGLLGESPRVPLPKIVLVSRDIARSSSAFGKHVRSFFAAILVIDLLNAAVRTLPEWDLKKYSYIEDWMRFAECVFTVIFVVEYLIFFMAAPPPRSKSMLRPWRLFDLICLFPGLIEIFYQVVKTTDIRGTQAEAVLESLVLIRVVRILELPFFSREVSMISRALADASDLLVVPAYLALSVWIFTSSLFMWLENYWGHWLEGTPVQDGEVSTGDDAMTSVPASMYWCSIFLTGEWANVDFTFAASRLCILYVIFGIAMFSIPLGIIVEAVQSTIELIAQEEADVQTWEAPPADSDEGKGRSIRKTVQSAALLKERGSRGSAELEMVTVSRG</sequence>
<feature type="transmembrane region" description="Helical" evidence="12">
    <location>
        <begin position="863"/>
        <end position="883"/>
    </location>
</feature>
<feature type="region of interest" description="Disordered" evidence="11">
    <location>
        <begin position="98"/>
        <end position="137"/>
    </location>
</feature>
<feature type="signal peptide" evidence="13">
    <location>
        <begin position="1"/>
        <end position="19"/>
    </location>
</feature>
<keyword evidence="13" id="KW-0732">Signal</keyword>
<organism evidence="15 16">
    <name type="scientific">Prorocentrum cordatum</name>
    <dbReference type="NCBI Taxonomy" id="2364126"/>
    <lineage>
        <taxon>Eukaryota</taxon>
        <taxon>Sar</taxon>
        <taxon>Alveolata</taxon>
        <taxon>Dinophyceae</taxon>
        <taxon>Prorocentrales</taxon>
        <taxon>Prorocentraceae</taxon>
        <taxon>Prorocentrum</taxon>
    </lineage>
</organism>
<keyword evidence="10" id="KW-0407">Ion channel</keyword>
<feature type="transmembrane region" description="Helical" evidence="12">
    <location>
        <begin position="496"/>
        <end position="522"/>
    </location>
</feature>
<evidence type="ECO:0000256" key="3">
    <source>
        <dbReference type="ARBA" id="ARBA00022538"/>
    </source>
</evidence>
<dbReference type="InterPro" id="IPR028325">
    <property type="entry name" value="VG_K_chnl"/>
</dbReference>
<keyword evidence="3" id="KW-0633">Potassium transport</keyword>
<evidence type="ECO:0000259" key="14">
    <source>
        <dbReference type="Pfam" id="PF00520"/>
    </source>
</evidence>
<protein>
    <recommendedName>
        <fullName evidence="14">Ion transport domain-containing protein</fullName>
    </recommendedName>
</protein>
<keyword evidence="6" id="KW-0630">Potassium</keyword>
<accession>A0ABN9V263</accession>
<feature type="transmembrane region" description="Helical" evidence="12">
    <location>
        <begin position="641"/>
        <end position="662"/>
    </location>
</feature>
<evidence type="ECO:0000256" key="7">
    <source>
        <dbReference type="ARBA" id="ARBA00022989"/>
    </source>
</evidence>
<feature type="compositionally biased region" description="Acidic residues" evidence="11">
    <location>
        <begin position="117"/>
        <end position="137"/>
    </location>
</feature>
<evidence type="ECO:0000256" key="11">
    <source>
        <dbReference type="SAM" id="MobiDB-lite"/>
    </source>
</evidence>
<evidence type="ECO:0000313" key="15">
    <source>
        <dbReference type="EMBL" id="CAK0866839.1"/>
    </source>
</evidence>
<feature type="chain" id="PRO_5045744593" description="Ion transport domain-containing protein" evidence="13">
    <location>
        <begin position="20"/>
        <end position="1466"/>
    </location>
</feature>
<dbReference type="PANTHER" id="PTHR11537">
    <property type="entry name" value="VOLTAGE-GATED POTASSIUM CHANNEL"/>
    <property type="match status" value="1"/>
</dbReference>
<feature type="transmembrane region" description="Helical" evidence="12">
    <location>
        <begin position="543"/>
        <end position="570"/>
    </location>
</feature>
<keyword evidence="5" id="KW-0631">Potassium channel</keyword>
<evidence type="ECO:0000256" key="4">
    <source>
        <dbReference type="ARBA" id="ARBA00022692"/>
    </source>
</evidence>
<feature type="domain" description="Ion transport" evidence="14">
    <location>
        <begin position="1174"/>
        <end position="1407"/>
    </location>
</feature>
<feature type="transmembrane region" description="Helical" evidence="12">
    <location>
        <begin position="1072"/>
        <end position="1100"/>
    </location>
</feature>
<feature type="transmembrane region" description="Helical" evidence="12">
    <location>
        <begin position="339"/>
        <end position="358"/>
    </location>
</feature>
<feature type="transmembrane region" description="Helical" evidence="12">
    <location>
        <begin position="402"/>
        <end position="423"/>
    </location>
</feature>
<proteinExistence type="predicted"/>
<feature type="transmembrane region" description="Helical" evidence="12">
    <location>
        <begin position="582"/>
        <end position="606"/>
    </location>
</feature>
<keyword evidence="9 12" id="KW-0472">Membrane</keyword>
<name>A0ABN9V263_9DINO</name>
<feature type="transmembrane region" description="Helical" evidence="12">
    <location>
        <begin position="1308"/>
        <end position="1327"/>
    </location>
</feature>
<dbReference type="PANTHER" id="PTHR11537:SF254">
    <property type="entry name" value="POTASSIUM VOLTAGE-GATED CHANNEL PROTEIN SHAB"/>
    <property type="match status" value="1"/>
</dbReference>
<evidence type="ECO:0000256" key="12">
    <source>
        <dbReference type="SAM" id="Phobius"/>
    </source>
</evidence>
<evidence type="ECO:0000256" key="9">
    <source>
        <dbReference type="ARBA" id="ARBA00023136"/>
    </source>
</evidence>
<feature type="transmembrane region" description="Helical" evidence="12">
    <location>
        <begin position="748"/>
        <end position="768"/>
    </location>
</feature>
<evidence type="ECO:0000256" key="6">
    <source>
        <dbReference type="ARBA" id="ARBA00022958"/>
    </source>
</evidence>
<dbReference type="Proteomes" id="UP001189429">
    <property type="component" value="Unassembled WGS sequence"/>
</dbReference>
<comment type="subcellular location">
    <subcellularLocation>
        <location evidence="1">Membrane</location>
        <topology evidence="1">Multi-pass membrane protein</topology>
    </subcellularLocation>
</comment>
<keyword evidence="2" id="KW-0813">Transport</keyword>
<keyword evidence="16" id="KW-1185">Reference proteome</keyword>
<feature type="compositionally biased region" description="Basic and acidic residues" evidence="11">
    <location>
        <begin position="105"/>
        <end position="116"/>
    </location>
</feature>
<comment type="caution">
    <text evidence="15">The sequence shown here is derived from an EMBL/GenBank/DDBJ whole genome shotgun (WGS) entry which is preliminary data.</text>
</comment>
<dbReference type="SUPFAM" id="SSF81324">
    <property type="entry name" value="Voltage-gated potassium channels"/>
    <property type="match status" value="4"/>
</dbReference>
<evidence type="ECO:0000256" key="13">
    <source>
        <dbReference type="SAM" id="SignalP"/>
    </source>
</evidence>
<keyword evidence="7 12" id="KW-1133">Transmembrane helix</keyword>
<evidence type="ECO:0000313" key="16">
    <source>
        <dbReference type="Proteomes" id="UP001189429"/>
    </source>
</evidence>
<feature type="transmembrane region" description="Helical" evidence="12">
    <location>
        <begin position="150"/>
        <end position="170"/>
    </location>
</feature>
<gene>
    <name evidence="15" type="ORF">PCOR1329_LOCUS53927</name>
</gene>
<dbReference type="Gene3D" id="1.10.287.70">
    <property type="match status" value="3"/>
</dbReference>
<feature type="transmembrane region" description="Helical" evidence="12">
    <location>
        <begin position="299"/>
        <end position="318"/>
    </location>
</feature>
<evidence type="ECO:0000256" key="8">
    <source>
        <dbReference type="ARBA" id="ARBA00023065"/>
    </source>
</evidence>
<feature type="transmembrane region" description="Helical" evidence="12">
    <location>
        <begin position="1205"/>
        <end position="1225"/>
    </location>
</feature>
<evidence type="ECO:0000256" key="5">
    <source>
        <dbReference type="ARBA" id="ARBA00022826"/>
    </source>
</evidence>
<dbReference type="EMBL" id="CAUYUJ010016582">
    <property type="protein sequence ID" value="CAK0866839.1"/>
    <property type="molecule type" value="Genomic_DNA"/>
</dbReference>